<reference evidence="1" key="2">
    <citation type="journal article" date="2022" name="New Phytol.">
        <title>Evolutionary transition to the ectomycorrhizal habit in the genomes of a hyperdiverse lineage of mushroom-forming fungi.</title>
        <authorList>
            <person name="Looney B."/>
            <person name="Miyauchi S."/>
            <person name="Morin E."/>
            <person name="Drula E."/>
            <person name="Courty P.E."/>
            <person name="Kohler A."/>
            <person name="Kuo A."/>
            <person name="LaButti K."/>
            <person name="Pangilinan J."/>
            <person name="Lipzen A."/>
            <person name="Riley R."/>
            <person name="Andreopoulos W."/>
            <person name="He G."/>
            <person name="Johnson J."/>
            <person name="Nolan M."/>
            <person name="Tritt A."/>
            <person name="Barry K.W."/>
            <person name="Grigoriev I.V."/>
            <person name="Nagy L.G."/>
            <person name="Hibbett D."/>
            <person name="Henrissat B."/>
            <person name="Matheny P.B."/>
            <person name="Labbe J."/>
            <person name="Martin F.M."/>
        </authorList>
    </citation>
    <scope>NUCLEOTIDE SEQUENCE</scope>
    <source>
        <strain evidence="1">HHB10654</strain>
    </source>
</reference>
<proteinExistence type="predicted"/>
<organism evidence="1 2">
    <name type="scientific">Artomyces pyxidatus</name>
    <dbReference type="NCBI Taxonomy" id="48021"/>
    <lineage>
        <taxon>Eukaryota</taxon>
        <taxon>Fungi</taxon>
        <taxon>Dikarya</taxon>
        <taxon>Basidiomycota</taxon>
        <taxon>Agaricomycotina</taxon>
        <taxon>Agaricomycetes</taxon>
        <taxon>Russulales</taxon>
        <taxon>Auriscalpiaceae</taxon>
        <taxon>Artomyces</taxon>
    </lineage>
</organism>
<keyword evidence="2" id="KW-1185">Reference proteome</keyword>
<dbReference type="EMBL" id="MU277221">
    <property type="protein sequence ID" value="KAI0060074.1"/>
    <property type="molecule type" value="Genomic_DNA"/>
</dbReference>
<accession>A0ACB8SUL1</accession>
<evidence type="ECO:0000313" key="1">
    <source>
        <dbReference type="EMBL" id="KAI0060074.1"/>
    </source>
</evidence>
<name>A0ACB8SUL1_9AGAM</name>
<protein>
    <submittedName>
        <fullName evidence="1">Uncharacterized protein</fullName>
    </submittedName>
</protein>
<gene>
    <name evidence="1" type="ORF">BV25DRAFT_1956450</name>
</gene>
<sequence length="1422" mass="159785">MVVSPPNAWGDASESSPFHLVVDVALNFHTPAIFEPLPKRWQGPRVPAEEAKRSLIQLAFPAPPLPPQLSSSFHGKIDIPFFYSILQPALALDSKTIQDAVQPAALIPTLLPFQRRSVAWMLQREGKTINPAEDVVLAPKDDVALPLFWERVIVERPSGEQLVWYYHHLTTTLTPDPPLEEQPAPGGILAEEPGLGKTLECIALILLNPGIGRNPSNTHWDAEASVEVKEIKTTLIVTPAALCQQWIDELALHAPSLKVFKYEGWSKLPVPITKKLGQKKRSTAKSKKGKQRAMEVHDDVPEGQQAINSETEVPADWCSYVSTYDVCITTYNTLQQDLNIARAPPVRPRREVAEYSRTERPRSPLVLCEWYRVIMDEVQMVGGGKTSYMVSLIPRLSSFAVSGTPARSQVADLSHILRFLRVPSTIYSPRNWKRLMEPQLAGDFAALVQHYTIRTTKAAVSDELTIPQQSRYLVPIELGPVERHVYDHYLEKALLELGLDARGVAASENWTIDTGLLRTWLRKLRQLCTHPQVGQLLKQGEKTRKPGGLKTMAEVLQGMRDQNWRNLMEDRRSKVNELAATAQMMQHDQTIESRHKKALDILLQAEKEADQLINDLNEALNEHEATGATLKKEAAALREARGQGRRPTPFDDPSGKGKARAAERDMSPLSDNDSDDDWEDDELPKTPAGEEHINKKRALQQRLREVYLTTHRVKFLQGDVYHVLGEGKAAEEDAAYAAAEALRRRLLKFTEQSAQRAMAQLAKDAGRNGFTEHTMLVNIPFCPPGGIRSKELMEEADGILDNILNAQSRLLWKWRQHIFGLLTQSLTANEAEADGQEYSRTLDTQGEAETYLQAYAALLADRREVLSAERTALAAHDAKERKYRKTKAALKATAAFLDDDEDVDVIMNEDVELQPEHEVLKTELGNARKTLLEQYEGRAVKSVMVDLTAIAAKIVRDDDKEKIIAKDGAMKLRRLMTIQVNINDQIEADLAQFRRAFNERITYFRQLQEISDSVVEGDWDHDVSVALEGSKAIQNELEANINRGRARQRYACFFYLDHLAQQDMEDDEDEEGCILCKCEFTRGYITQCAHVFCEDCMKSWLARQNKACPVCRRVPINVDTLERFSVQDGKDKNKPAQSLPQKLTRGEPAPKSRRKIDYNIIRSGLAEEIDSMESHGSYGTKIQTLVRHLLYLQLADSGGKSIVFSAWADSLHIIEHALTTNGISCIRVDSSRGKQDASKRFRTDPNILVLLLHGERENAGLNVTCASRVFLLESVVHHSFEIQAIARIDRLGQSKPTEVYCYYAEDTVEKNILDLAARQGLSLYTNDHSHGTLNITPFAPEAEKSVVDSPSKKKQKGDFIFKLDDMMSILFPHLYEDLEFLLPPPEEMSAQDDAMDTSPQTPVRAHAMDLNVNAVAGPSRLA</sequence>
<comment type="caution">
    <text evidence="1">The sequence shown here is derived from an EMBL/GenBank/DDBJ whole genome shotgun (WGS) entry which is preliminary data.</text>
</comment>
<dbReference type="Proteomes" id="UP000814140">
    <property type="component" value="Unassembled WGS sequence"/>
</dbReference>
<evidence type="ECO:0000313" key="2">
    <source>
        <dbReference type="Proteomes" id="UP000814140"/>
    </source>
</evidence>
<reference evidence="1" key="1">
    <citation type="submission" date="2021-03" db="EMBL/GenBank/DDBJ databases">
        <authorList>
            <consortium name="DOE Joint Genome Institute"/>
            <person name="Ahrendt S."/>
            <person name="Looney B.P."/>
            <person name="Miyauchi S."/>
            <person name="Morin E."/>
            <person name="Drula E."/>
            <person name="Courty P.E."/>
            <person name="Chicoki N."/>
            <person name="Fauchery L."/>
            <person name="Kohler A."/>
            <person name="Kuo A."/>
            <person name="Labutti K."/>
            <person name="Pangilinan J."/>
            <person name="Lipzen A."/>
            <person name="Riley R."/>
            <person name="Andreopoulos W."/>
            <person name="He G."/>
            <person name="Johnson J."/>
            <person name="Barry K.W."/>
            <person name="Grigoriev I.V."/>
            <person name="Nagy L."/>
            <person name="Hibbett D."/>
            <person name="Henrissat B."/>
            <person name="Matheny P.B."/>
            <person name="Labbe J."/>
            <person name="Martin F."/>
        </authorList>
    </citation>
    <scope>NUCLEOTIDE SEQUENCE</scope>
    <source>
        <strain evidence="1">HHB10654</strain>
    </source>
</reference>